<protein>
    <submittedName>
        <fullName evidence="3">Uncharacterized protein</fullName>
    </submittedName>
</protein>
<dbReference type="PROSITE" id="PS51257">
    <property type="entry name" value="PROKAR_LIPOPROTEIN"/>
    <property type="match status" value="1"/>
</dbReference>
<comment type="caution">
    <text evidence="3">The sequence shown here is derived from an EMBL/GenBank/DDBJ whole genome shotgun (WGS) entry which is preliminary data.</text>
</comment>
<keyword evidence="2" id="KW-0732">Signal</keyword>
<evidence type="ECO:0000256" key="1">
    <source>
        <dbReference type="SAM" id="MobiDB-lite"/>
    </source>
</evidence>
<reference evidence="3 4" key="1">
    <citation type="journal article" date="2016" name="Antonie Van Leeuwenhoek">
        <title>Denitratimonas tolerans gen. nov., sp. nov., a denitrifying bacterium isolated from a bioreactor for tannery wastewater treatment.</title>
        <authorList>
            <person name="Han S.I."/>
            <person name="Kim J.O."/>
            <person name="Lee Y.R."/>
            <person name="Ekpeghere K.I."/>
            <person name="Koh S.C."/>
            <person name="Whang K.S."/>
        </authorList>
    </citation>
    <scope>NUCLEOTIDE SEQUENCE [LARGE SCALE GENOMIC DNA]</scope>
    <source>
        <strain evidence="3 4">KACC 17565</strain>
    </source>
</reference>
<dbReference type="RefSeq" id="WP_337335486.1">
    <property type="nucleotide sequence ID" value="NZ_JBBDHC010000011.1"/>
</dbReference>
<feature type="chain" id="PRO_5043959411" evidence="2">
    <location>
        <begin position="23"/>
        <end position="573"/>
    </location>
</feature>
<proteinExistence type="predicted"/>
<name>A0AAW9R8B0_9GAMM</name>
<dbReference type="PANTHER" id="PTHR41339:SF1">
    <property type="entry name" value="SECRETED PROTEIN"/>
    <property type="match status" value="1"/>
</dbReference>
<feature type="region of interest" description="Disordered" evidence="1">
    <location>
        <begin position="396"/>
        <end position="416"/>
    </location>
</feature>
<dbReference type="InterPro" id="IPR011050">
    <property type="entry name" value="Pectin_lyase_fold/virulence"/>
</dbReference>
<dbReference type="Proteomes" id="UP001364472">
    <property type="component" value="Unassembled WGS sequence"/>
</dbReference>
<evidence type="ECO:0000313" key="4">
    <source>
        <dbReference type="Proteomes" id="UP001364472"/>
    </source>
</evidence>
<accession>A0AAW9R8B0</accession>
<organism evidence="3 4">
    <name type="scientific">Denitratimonas tolerans</name>
    <dbReference type="NCBI Taxonomy" id="1338420"/>
    <lineage>
        <taxon>Bacteria</taxon>
        <taxon>Pseudomonadati</taxon>
        <taxon>Pseudomonadota</taxon>
        <taxon>Gammaproteobacteria</taxon>
        <taxon>Lysobacterales</taxon>
        <taxon>Lysobacteraceae</taxon>
        <taxon>Denitratimonas</taxon>
    </lineage>
</organism>
<evidence type="ECO:0000256" key="2">
    <source>
        <dbReference type="SAM" id="SignalP"/>
    </source>
</evidence>
<dbReference type="EMBL" id="JBBDHC010000011">
    <property type="protein sequence ID" value="MEJ1249769.1"/>
    <property type="molecule type" value="Genomic_DNA"/>
</dbReference>
<gene>
    <name evidence="3" type="ORF">WB794_08815</name>
</gene>
<feature type="signal peptide" evidence="2">
    <location>
        <begin position="1"/>
        <end position="22"/>
    </location>
</feature>
<evidence type="ECO:0000313" key="3">
    <source>
        <dbReference type="EMBL" id="MEJ1249769.1"/>
    </source>
</evidence>
<dbReference type="AlphaFoldDB" id="A0AAW9R8B0"/>
<dbReference type="SUPFAM" id="SSF51126">
    <property type="entry name" value="Pectin lyase-like"/>
    <property type="match status" value="1"/>
</dbReference>
<keyword evidence="4" id="KW-1185">Reference proteome</keyword>
<dbReference type="PANTHER" id="PTHR41339">
    <property type="entry name" value="LIPL48"/>
    <property type="match status" value="1"/>
</dbReference>
<sequence>MSFPLRKTALALALSSASLACAAQVVVNDGLDGNWFAPNAGGRGVSVDAIANEDGSSRIYGVVFTYDTAGKPLWLTMLGDVPAGQSVVDGVPVLRFEGGRFDSANPAPTSTVVGTASIDVSSCKAISLTFDMNADSGLPDATLDVAPAQVNVGYAANPLCAAAPVLAACPTGTTAEGADCLLPNSITGNLYLPAGKKYLVRGAVIVEGGGTLTVAPGVTVQGHSDISVANFIGVKQDGRIYADGTPTRPIVFTGPTPEVGSWGGLHIAGRSTCNDYVSAAEPCRFEAYPDMAFGGGKLDDSSGVLRYVRIEWAGVPIRPNEELNSLTLLGVGAGTVLDHVQVDGGKDDGFEFFGGNVNGSHLVCSNMGDDCFDFDDGYHGKLQFLLAWQGDNTDIGSDSNGIESDNSKDSPDIQPRTQPQISNITLLGSSTFPNKHGLRIRRGSGGNYANLVVHGFTDRCLALDDAATFALGTASGQGAALSMTHSFVGQCGGGAFDDSANDPYLVSAWFNATGAGNQSGDPKLNGFLPAAGSPLLQGGKSLADPFFRPVSYRGAFAGAHDDWTAGWTVHLPR</sequence>